<reference evidence="2" key="2">
    <citation type="submission" date="2020-11" db="EMBL/GenBank/DDBJ databases">
        <authorList>
            <person name="McCartney M.A."/>
            <person name="Auch B."/>
            <person name="Kono T."/>
            <person name="Mallez S."/>
            <person name="Becker A."/>
            <person name="Gohl D.M."/>
            <person name="Silverstein K.A.T."/>
            <person name="Koren S."/>
            <person name="Bechman K.B."/>
            <person name="Herman A."/>
            <person name="Abrahante J.E."/>
            <person name="Garbe J."/>
        </authorList>
    </citation>
    <scope>NUCLEOTIDE SEQUENCE</scope>
    <source>
        <strain evidence="2">Duluth1</strain>
        <tissue evidence="2">Whole animal</tissue>
    </source>
</reference>
<comment type="caution">
    <text evidence="2">The sequence shown here is derived from an EMBL/GenBank/DDBJ whole genome shotgun (WGS) entry which is preliminary data.</text>
</comment>
<gene>
    <name evidence="2" type="ORF">DPMN_024981</name>
</gene>
<feature type="region of interest" description="Disordered" evidence="1">
    <location>
        <begin position="190"/>
        <end position="261"/>
    </location>
</feature>
<proteinExistence type="predicted"/>
<feature type="compositionally biased region" description="Polar residues" evidence="1">
    <location>
        <begin position="229"/>
        <end position="242"/>
    </location>
</feature>
<reference evidence="2" key="1">
    <citation type="journal article" date="2019" name="bioRxiv">
        <title>The Genome of the Zebra Mussel, Dreissena polymorpha: A Resource for Invasive Species Research.</title>
        <authorList>
            <person name="McCartney M.A."/>
            <person name="Auch B."/>
            <person name="Kono T."/>
            <person name="Mallez S."/>
            <person name="Zhang Y."/>
            <person name="Obille A."/>
            <person name="Becker A."/>
            <person name="Abrahante J.E."/>
            <person name="Garbe J."/>
            <person name="Badalamenti J.P."/>
            <person name="Herman A."/>
            <person name="Mangelson H."/>
            <person name="Liachko I."/>
            <person name="Sullivan S."/>
            <person name="Sone E.D."/>
            <person name="Koren S."/>
            <person name="Silverstein K.A.T."/>
            <person name="Beckman K.B."/>
            <person name="Gohl D.M."/>
        </authorList>
    </citation>
    <scope>NUCLEOTIDE SEQUENCE</scope>
    <source>
        <strain evidence="2">Duluth1</strain>
        <tissue evidence="2">Whole animal</tissue>
    </source>
</reference>
<evidence type="ECO:0000313" key="3">
    <source>
        <dbReference type="Proteomes" id="UP000828390"/>
    </source>
</evidence>
<evidence type="ECO:0000313" key="2">
    <source>
        <dbReference type="EMBL" id="KAH3862025.1"/>
    </source>
</evidence>
<name>A0A9D4LNG3_DREPO</name>
<dbReference type="Proteomes" id="UP000828390">
    <property type="component" value="Unassembled WGS sequence"/>
</dbReference>
<accession>A0A9D4LNG3</accession>
<feature type="compositionally biased region" description="Gly residues" evidence="1">
    <location>
        <begin position="212"/>
        <end position="223"/>
    </location>
</feature>
<dbReference type="EMBL" id="JAIWYP010000002">
    <property type="protein sequence ID" value="KAH3862025.1"/>
    <property type="molecule type" value="Genomic_DNA"/>
</dbReference>
<evidence type="ECO:0000256" key="1">
    <source>
        <dbReference type="SAM" id="MobiDB-lite"/>
    </source>
</evidence>
<protein>
    <submittedName>
        <fullName evidence="2">Uncharacterized protein</fullName>
    </submittedName>
</protein>
<organism evidence="2 3">
    <name type="scientific">Dreissena polymorpha</name>
    <name type="common">Zebra mussel</name>
    <name type="synonym">Mytilus polymorpha</name>
    <dbReference type="NCBI Taxonomy" id="45954"/>
    <lineage>
        <taxon>Eukaryota</taxon>
        <taxon>Metazoa</taxon>
        <taxon>Spiralia</taxon>
        <taxon>Lophotrochozoa</taxon>
        <taxon>Mollusca</taxon>
        <taxon>Bivalvia</taxon>
        <taxon>Autobranchia</taxon>
        <taxon>Heteroconchia</taxon>
        <taxon>Euheterodonta</taxon>
        <taxon>Imparidentia</taxon>
        <taxon>Neoheterodontei</taxon>
        <taxon>Myida</taxon>
        <taxon>Dreissenoidea</taxon>
        <taxon>Dreissenidae</taxon>
        <taxon>Dreissena</taxon>
    </lineage>
</organism>
<dbReference type="AlphaFoldDB" id="A0A9D4LNG3"/>
<sequence length="261" mass="29186">MSNLEEKLSRFIESVDCRLDEINRKLDSRQSAVVQTLDGVNEPPNAGHVGTSIPLYTPGAARLGQSDLQGDFQALRDTLSKVKLPAEVRLNDCMQGIKRADQPLMNVLSKCNRYCETGIQLLCSLEAGTELDQNTLDDLFLIQHALIKFLHEEFAALLVGGPFDSSTAKIIRSLQKTRLVLTRIRSKPFEQRHRCPSGGAPEDRYTNRRGFSGSGRGRYGHGQRGAFQGRSQDMFQSFTNRQLPRRQPREDSYATDSNSGN</sequence>
<keyword evidence="3" id="KW-1185">Reference proteome</keyword>